<dbReference type="InterPro" id="IPR039430">
    <property type="entry name" value="Thymidylate_kin-like_dom"/>
</dbReference>
<dbReference type="GO" id="GO:0006235">
    <property type="term" value="P:dTTP biosynthetic process"/>
    <property type="evidence" value="ECO:0007669"/>
    <property type="project" value="TreeGrafter"/>
</dbReference>
<dbReference type="GO" id="GO:0006227">
    <property type="term" value="P:dUDP biosynthetic process"/>
    <property type="evidence" value="ECO:0007669"/>
    <property type="project" value="TreeGrafter"/>
</dbReference>
<evidence type="ECO:0000256" key="2">
    <source>
        <dbReference type="ARBA" id="ARBA00017144"/>
    </source>
</evidence>
<dbReference type="GO" id="GO:0005524">
    <property type="term" value="F:ATP binding"/>
    <property type="evidence" value="ECO:0007669"/>
    <property type="project" value="UniProtKB-KW"/>
</dbReference>
<comment type="caution">
    <text evidence="6">The sequence shown here is derived from an EMBL/GenBank/DDBJ whole genome shotgun (WGS) entry which is preliminary data.</text>
</comment>
<sequence>MLIVLTGIDGSGKSTAARALVAAARDEGRNALLLSNHAGRQNMSVLGERLGIRWPHRLADAVETTFRVANVLVSHARARRFDGLVVMDRHLHCQLALRTAKGLPRGRLIPWLISSLPTPDAVVHLDVEPALAHQRIVARGTDTETMAHLVALRDAYRSMPEYPGFIQLDADCPPADVVDRLARIVHAEGFAASHKENPSIRQKQSIGQM</sequence>
<evidence type="ECO:0000313" key="6">
    <source>
        <dbReference type="EMBL" id="MBO1268227.1"/>
    </source>
</evidence>
<protein>
    <recommendedName>
        <fullName evidence="2">Thymidylate kinase</fullName>
    </recommendedName>
</protein>
<evidence type="ECO:0000256" key="4">
    <source>
        <dbReference type="ARBA" id="ARBA00022840"/>
    </source>
</evidence>
<dbReference type="GO" id="GO:0005737">
    <property type="term" value="C:cytoplasm"/>
    <property type="evidence" value="ECO:0007669"/>
    <property type="project" value="TreeGrafter"/>
</dbReference>
<dbReference type="SUPFAM" id="SSF52540">
    <property type="entry name" value="P-loop containing nucleoside triphosphate hydrolases"/>
    <property type="match status" value="1"/>
</dbReference>
<dbReference type="GO" id="GO:0006233">
    <property type="term" value="P:dTDP biosynthetic process"/>
    <property type="evidence" value="ECO:0007669"/>
    <property type="project" value="TreeGrafter"/>
</dbReference>
<comment type="similarity">
    <text evidence="1">Belongs to the thymidylate kinase family.</text>
</comment>
<dbReference type="RefSeq" id="WP_207616025.1">
    <property type="nucleotide sequence ID" value="NZ_JAFNLL010000018.1"/>
</dbReference>
<evidence type="ECO:0000256" key="1">
    <source>
        <dbReference type="ARBA" id="ARBA00009776"/>
    </source>
</evidence>
<evidence type="ECO:0000259" key="5">
    <source>
        <dbReference type="Pfam" id="PF02223"/>
    </source>
</evidence>
<keyword evidence="3" id="KW-0547">Nucleotide-binding</keyword>
<dbReference type="InterPro" id="IPR027417">
    <property type="entry name" value="P-loop_NTPase"/>
</dbReference>
<accession>A0A939KJ28</accession>
<dbReference type="Pfam" id="PF02223">
    <property type="entry name" value="Thymidylate_kin"/>
    <property type="match status" value="1"/>
</dbReference>
<keyword evidence="7" id="KW-1185">Reference proteome</keyword>
<gene>
    <name evidence="6" type="ORF">J1902_09610</name>
</gene>
<feature type="domain" description="Thymidylate kinase-like" evidence="5">
    <location>
        <begin position="7"/>
        <end position="148"/>
    </location>
</feature>
<dbReference type="PANTHER" id="PTHR10344:SF4">
    <property type="entry name" value="UMP-CMP KINASE 2, MITOCHONDRIAL"/>
    <property type="match status" value="1"/>
</dbReference>
<dbReference type="AlphaFoldDB" id="A0A939KJ28"/>
<evidence type="ECO:0000256" key="3">
    <source>
        <dbReference type="ARBA" id="ARBA00022741"/>
    </source>
</evidence>
<dbReference type="Gene3D" id="3.40.50.300">
    <property type="entry name" value="P-loop containing nucleotide triphosphate hydrolases"/>
    <property type="match status" value="1"/>
</dbReference>
<dbReference type="PANTHER" id="PTHR10344">
    <property type="entry name" value="THYMIDYLATE KINASE"/>
    <property type="match status" value="1"/>
</dbReference>
<reference evidence="6" key="1">
    <citation type="submission" date="2021-03" db="EMBL/GenBank/DDBJ databases">
        <title>A new species, PO-11, isolated from a karst cave deposit.</title>
        <authorList>
            <person name="Zhaoxiaoyong W."/>
        </authorList>
    </citation>
    <scope>NUCLEOTIDE SEQUENCE</scope>
    <source>
        <strain evidence="6">PO-11</strain>
    </source>
</reference>
<keyword evidence="4" id="KW-0067">ATP-binding</keyword>
<dbReference type="Proteomes" id="UP000664164">
    <property type="component" value="Unassembled WGS sequence"/>
</dbReference>
<organism evidence="6 7">
    <name type="scientific">Arthrobacter cavernae</name>
    <dbReference type="NCBI Taxonomy" id="2817681"/>
    <lineage>
        <taxon>Bacteria</taxon>
        <taxon>Bacillati</taxon>
        <taxon>Actinomycetota</taxon>
        <taxon>Actinomycetes</taxon>
        <taxon>Micrococcales</taxon>
        <taxon>Micrococcaceae</taxon>
        <taxon>Arthrobacter</taxon>
    </lineage>
</organism>
<proteinExistence type="inferred from homology"/>
<name>A0A939KJ28_9MICC</name>
<dbReference type="GO" id="GO:0004798">
    <property type="term" value="F:dTMP kinase activity"/>
    <property type="evidence" value="ECO:0007669"/>
    <property type="project" value="TreeGrafter"/>
</dbReference>
<evidence type="ECO:0000313" key="7">
    <source>
        <dbReference type="Proteomes" id="UP000664164"/>
    </source>
</evidence>
<dbReference type="EMBL" id="JAFNLL010000018">
    <property type="protein sequence ID" value="MBO1268227.1"/>
    <property type="molecule type" value="Genomic_DNA"/>
</dbReference>
<dbReference type="GO" id="GO:0004550">
    <property type="term" value="F:nucleoside diphosphate kinase activity"/>
    <property type="evidence" value="ECO:0007669"/>
    <property type="project" value="TreeGrafter"/>
</dbReference>